<accession>A0A1G8K0H8</accession>
<evidence type="ECO:0000313" key="2">
    <source>
        <dbReference type="EMBL" id="SDI36879.1"/>
    </source>
</evidence>
<dbReference type="AlphaFoldDB" id="A0A1G8K0H8"/>
<dbReference type="InterPro" id="IPR006522">
    <property type="entry name" value="Phage_virion_morphogenesis"/>
</dbReference>
<feature type="compositionally biased region" description="Low complexity" evidence="1">
    <location>
        <begin position="36"/>
        <end position="46"/>
    </location>
</feature>
<sequence length="150" mass="17349">MADLNALEDWAGGLLAKLSPTERRQLNQGIARNLRRSQQQRIAQQQNPDGTPFAPRRSQKALRGKKGRIRRRMFTKLRTAKLLKMQSNPNAIAIGFLGRTARIARIHQYGLKDRPERGQRDVQYERRELLGFTPAELDSIRDQLLEHLTR</sequence>
<proteinExistence type="predicted"/>
<protein>
    <submittedName>
        <fullName evidence="2">Phage virion morphogenesis (Putative tail completion) protein</fullName>
    </submittedName>
</protein>
<dbReference type="Proteomes" id="UP000198606">
    <property type="component" value="Unassembled WGS sequence"/>
</dbReference>
<dbReference type="NCBIfam" id="TIGR01635">
    <property type="entry name" value="tail_comp_S"/>
    <property type="match status" value="1"/>
</dbReference>
<reference evidence="2 3" key="1">
    <citation type="submission" date="2016-10" db="EMBL/GenBank/DDBJ databases">
        <authorList>
            <person name="de Groot N.N."/>
        </authorList>
    </citation>
    <scope>NUCLEOTIDE SEQUENCE [LARGE SCALE GENOMIC DNA]</scope>
    <source>
        <strain evidence="2 3">LMG 18387</strain>
    </source>
</reference>
<dbReference type="EMBL" id="FNDG01000015">
    <property type="protein sequence ID" value="SDI36879.1"/>
    <property type="molecule type" value="Genomic_DNA"/>
</dbReference>
<dbReference type="RefSeq" id="WP_084307427.1">
    <property type="nucleotide sequence ID" value="NZ_FNDG01000015.1"/>
</dbReference>
<organism evidence="2 3">
    <name type="scientific">Phytopseudomonas flavescens</name>
    <dbReference type="NCBI Taxonomy" id="29435"/>
    <lineage>
        <taxon>Bacteria</taxon>
        <taxon>Pseudomonadati</taxon>
        <taxon>Pseudomonadota</taxon>
        <taxon>Gammaproteobacteria</taxon>
        <taxon>Pseudomonadales</taxon>
        <taxon>Pseudomonadaceae</taxon>
        <taxon>Phytopseudomonas</taxon>
    </lineage>
</organism>
<dbReference type="Pfam" id="PF05069">
    <property type="entry name" value="Phage_tail_S"/>
    <property type="match status" value="1"/>
</dbReference>
<gene>
    <name evidence="2" type="ORF">SAMN05216588_115122</name>
</gene>
<name>A0A1G8K0H8_9GAMM</name>
<dbReference type="STRING" id="29435.SAMN05216588_115122"/>
<feature type="region of interest" description="Disordered" evidence="1">
    <location>
        <begin position="36"/>
        <end position="66"/>
    </location>
</feature>
<feature type="compositionally biased region" description="Basic residues" evidence="1">
    <location>
        <begin position="57"/>
        <end position="66"/>
    </location>
</feature>
<evidence type="ECO:0000256" key="1">
    <source>
        <dbReference type="SAM" id="MobiDB-lite"/>
    </source>
</evidence>
<evidence type="ECO:0000313" key="3">
    <source>
        <dbReference type="Proteomes" id="UP000198606"/>
    </source>
</evidence>